<evidence type="ECO:0000256" key="2">
    <source>
        <dbReference type="ARBA" id="ARBA00023015"/>
    </source>
</evidence>
<accession>A0A6A5QK98</accession>
<keyword evidence="6" id="KW-1185">Reference proteome</keyword>
<evidence type="ECO:0000313" key="5">
    <source>
        <dbReference type="EMBL" id="KAF1915883.1"/>
    </source>
</evidence>
<dbReference type="Proteomes" id="UP000800096">
    <property type="component" value="Unassembled WGS sequence"/>
</dbReference>
<keyword evidence="3" id="KW-0238">DNA-binding</keyword>
<sequence length="186" mass="20879">MERSASTHHSVTGCCWMSTLQLAYNNLLVLIHRTSFIDENSSAESDRNVALQVAARRSWILEDMLPGNNISQAQLHVVTNLFNTLCIHVVHLRRSNNVNTTLAEHRAQLWLMGLHELQETWEVTDWVLRLFLWHLDRSTAARLAMEADDVGFSSAASQTPSTGQTTRHAANSIGRGVDGWTFSAIK</sequence>
<dbReference type="PANTHER" id="PTHR47171:SF1">
    <property type="entry name" value="ZN(II)2CYS6 TRANSCRIPTION FACTOR (EUROFUNG)"/>
    <property type="match status" value="1"/>
</dbReference>
<keyword evidence="4" id="KW-0804">Transcription</keyword>
<protein>
    <recommendedName>
        <fullName evidence="7">Transcription factor domain-containing protein</fullName>
    </recommendedName>
</protein>
<dbReference type="InterPro" id="IPR052073">
    <property type="entry name" value="Amide_Lactam_Regulators"/>
</dbReference>
<dbReference type="AlphaFoldDB" id="A0A6A5QK98"/>
<evidence type="ECO:0008006" key="7">
    <source>
        <dbReference type="Google" id="ProtNLM"/>
    </source>
</evidence>
<proteinExistence type="predicted"/>
<gene>
    <name evidence="5" type="ORF">BDU57DRAFT_573293</name>
</gene>
<name>A0A6A5QK98_AMPQU</name>
<evidence type="ECO:0000313" key="6">
    <source>
        <dbReference type="Proteomes" id="UP000800096"/>
    </source>
</evidence>
<evidence type="ECO:0000256" key="4">
    <source>
        <dbReference type="ARBA" id="ARBA00023163"/>
    </source>
</evidence>
<dbReference type="EMBL" id="ML979135">
    <property type="protein sequence ID" value="KAF1915883.1"/>
    <property type="molecule type" value="Genomic_DNA"/>
</dbReference>
<organism evidence="5 6">
    <name type="scientific">Ampelomyces quisqualis</name>
    <name type="common">Powdery mildew agent</name>
    <dbReference type="NCBI Taxonomy" id="50730"/>
    <lineage>
        <taxon>Eukaryota</taxon>
        <taxon>Fungi</taxon>
        <taxon>Dikarya</taxon>
        <taxon>Ascomycota</taxon>
        <taxon>Pezizomycotina</taxon>
        <taxon>Dothideomycetes</taxon>
        <taxon>Pleosporomycetidae</taxon>
        <taxon>Pleosporales</taxon>
        <taxon>Pleosporineae</taxon>
        <taxon>Phaeosphaeriaceae</taxon>
        <taxon>Ampelomyces</taxon>
    </lineage>
</organism>
<evidence type="ECO:0000256" key="3">
    <source>
        <dbReference type="ARBA" id="ARBA00023125"/>
    </source>
</evidence>
<evidence type="ECO:0000256" key="1">
    <source>
        <dbReference type="ARBA" id="ARBA00022833"/>
    </source>
</evidence>
<keyword evidence="1" id="KW-0862">Zinc</keyword>
<reference evidence="5" key="1">
    <citation type="journal article" date="2020" name="Stud. Mycol.">
        <title>101 Dothideomycetes genomes: a test case for predicting lifestyles and emergence of pathogens.</title>
        <authorList>
            <person name="Haridas S."/>
            <person name="Albert R."/>
            <person name="Binder M."/>
            <person name="Bloem J."/>
            <person name="Labutti K."/>
            <person name="Salamov A."/>
            <person name="Andreopoulos B."/>
            <person name="Baker S."/>
            <person name="Barry K."/>
            <person name="Bills G."/>
            <person name="Bluhm B."/>
            <person name="Cannon C."/>
            <person name="Castanera R."/>
            <person name="Culley D."/>
            <person name="Daum C."/>
            <person name="Ezra D."/>
            <person name="Gonzalez J."/>
            <person name="Henrissat B."/>
            <person name="Kuo A."/>
            <person name="Liang C."/>
            <person name="Lipzen A."/>
            <person name="Lutzoni F."/>
            <person name="Magnuson J."/>
            <person name="Mondo S."/>
            <person name="Nolan M."/>
            <person name="Ohm R."/>
            <person name="Pangilinan J."/>
            <person name="Park H.-J."/>
            <person name="Ramirez L."/>
            <person name="Alfaro M."/>
            <person name="Sun H."/>
            <person name="Tritt A."/>
            <person name="Yoshinaga Y."/>
            <person name="Zwiers L.-H."/>
            <person name="Turgeon B."/>
            <person name="Goodwin S."/>
            <person name="Spatafora J."/>
            <person name="Crous P."/>
            <person name="Grigoriev I."/>
        </authorList>
    </citation>
    <scope>NUCLEOTIDE SEQUENCE</scope>
    <source>
        <strain evidence="5">HMLAC05119</strain>
    </source>
</reference>
<keyword evidence="2" id="KW-0805">Transcription regulation</keyword>
<dbReference type="PANTHER" id="PTHR47171">
    <property type="entry name" value="FARA-RELATED"/>
    <property type="match status" value="1"/>
</dbReference>
<dbReference type="GO" id="GO:0003677">
    <property type="term" value="F:DNA binding"/>
    <property type="evidence" value="ECO:0007669"/>
    <property type="project" value="UniProtKB-KW"/>
</dbReference>
<dbReference type="OrthoDB" id="5121955at2759"/>